<evidence type="ECO:0000256" key="7">
    <source>
        <dbReference type="ARBA" id="ARBA00022989"/>
    </source>
</evidence>
<dbReference type="GO" id="GO:0020037">
    <property type="term" value="F:heme binding"/>
    <property type="evidence" value="ECO:0007669"/>
    <property type="project" value="InterPro"/>
</dbReference>
<evidence type="ECO:0000313" key="14">
    <source>
        <dbReference type="Proteomes" id="UP001652660"/>
    </source>
</evidence>
<dbReference type="GO" id="GO:0016125">
    <property type="term" value="P:sterol metabolic process"/>
    <property type="evidence" value="ECO:0007669"/>
    <property type="project" value="TreeGrafter"/>
</dbReference>
<evidence type="ECO:0000313" key="15">
    <source>
        <dbReference type="RefSeq" id="XP_027091088.1"/>
    </source>
</evidence>
<keyword evidence="9 12" id="KW-0408">Iron</keyword>
<dbReference type="Proteomes" id="UP001652660">
    <property type="component" value="Chromosome 10e"/>
</dbReference>
<dbReference type="SUPFAM" id="SSF48264">
    <property type="entry name" value="Cytochrome P450"/>
    <property type="match status" value="1"/>
</dbReference>
<evidence type="ECO:0000256" key="3">
    <source>
        <dbReference type="ARBA" id="ARBA00010617"/>
    </source>
</evidence>
<gene>
    <name evidence="15" type="primary">LOC113712011</name>
</gene>
<dbReference type="Pfam" id="PF00067">
    <property type="entry name" value="p450"/>
    <property type="match status" value="1"/>
</dbReference>
<dbReference type="GO" id="GO:0016712">
    <property type="term" value="F:oxidoreductase activity, acting on paired donors, with incorporation or reduction of molecular oxygen, reduced flavin or flavoprotein as one donor, and incorporation of one atom of oxygen"/>
    <property type="evidence" value="ECO:0007669"/>
    <property type="project" value="UniProtKB-ARBA"/>
</dbReference>
<reference evidence="15" key="2">
    <citation type="submission" date="2025-08" db="UniProtKB">
        <authorList>
            <consortium name="RefSeq"/>
        </authorList>
    </citation>
    <scope>IDENTIFICATION</scope>
    <source>
        <tissue evidence="15">Leaves</tissue>
    </source>
</reference>
<keyword evidence="14" id="KW-1185">Reference proteome</keyword>
<accession>A0A6P6UKT3</accession>
<dbReference type="GO" id="GO:0005506">
    <property type="term" value="F:iron ion binding"/>
    <property type="evidence" value="ECO:0007669"/>
    <property type="project" value="InterPro"/>
</dbReference>
<dbReference type="CDD" id="cd11043">
    <property type="entry name" value="CYP90-like"/>
    <property type="match status" value="1"/>
</dbReference>
<protein>
    <submittedName>
        <fullName evidence="15">Dammarenediol 12-hydroxylase-like</fullName>
    </submittedName>
</protein>
<evidence type="ECO:0000256" key="12">
    <source>
        <dbReference type="RuleBase" id="RU000461"/>
    </source>
</evidence>
<dbReference type="RefSeq" id="XP_027091088.1">
    <property type="nucleotide sequence ID" value="XM_027235287.2"/>
</dbReference>
<dbReference type="PANTHER" id="PTHR24286:SF349">
    <property type="entry name" value="CYTOCHROME P450 716A1-RELATED"/>
    <property type="match status" value="1"/>
</dbReference>
<evidence type="ECO:0000256" key="11">
    <source>
        <dbReference type="ARBA" id="ARBA00023136"/>
    </source>
</evidence>
<keyword evidence="7 13" id="KW-1133">Transmembrane helix</keyword>
<dbReference type="InterPro" id="IPR036396">
    <property type="entry name" value="Cyt_P450_sf"/>
</dbReference>
<dbReference type="GeneID" id="113712011"/>
<dbReference type="PANTHER" id="PTHR24286">
    <property type="entry name" value="CYTOCHROME P450 26"/>
    <property type="match status" value="1"/>
</dbReference>
<keyword evidence="11 13" id="KW-0472">Membrane</keyword>
<sequence length="487" mass="55783">MELSQIFLLILSLVLFVYLYICNLSLRDKSLVAIGKFAFKNPRLPPGRTGWPLVGETLEYFSKIQQGVLEKFVTERRNKYSSKIFRTSLIGYPMAILCDAEGNKFLFSNENKFVKHWWPSTIDKLFPKSNNKPNTEHTKALHKLLTFILKKDVLRAYVGVMDAIMKQHLQIYAECKLVKIGDMAKTYIFKLACITFLGIDNQGKIDELEKGIKEIATGLHSMPLNFPGTALNRAIKTSKLMREEFESMIRQRKVDLSVHSSSSAKDFVSHMLLATDDGGQFYSEADIACILVGLLQGSYTTVHNTITNIMMYLTEFSDVYNSVLREQKEIADLKEPNNILCWEDLKKMKYSWQVACEVLRLKPPVHGAFKEAITDFNYAGYTIPKGWKIHWIAHATHKNPEYFPDPDKFDPSRFQGDGPASYSFVPFGGGAHMCPGTEYARLAILIFLHNVVNKYRWEKQIPDEKVLHYPYPRPAHGLPVHLYPHKP</sequence>
<dbReference type="InterPro" id="IPR001128">
    <property type="entry name" value="Cyt_P450"/>
</dbReference>
<evidence type="ECO:0000256" key="10">
    <source>
        <dbReference type="ARBA" id="ARBA00023033"/>
    </source>
</evidence>
<dbReference type="PRINTS" id="PR00359">
    <property type="entry name" value="BP450"/>
</dbReference>
<reference evidence="14" key="1">
    <citation type="journal article" date="2025" name="Foods">
        <title>Unveiling the Microbial Signatures of Arabica Coffee Cherries: Insights into Ripeness Specific Diversity, Functional Traits, and Implications for Quality and Safety.</title>
        <authorList>
            <consortium name="RefSeq"/>
            <person name="Tenea G.N."/>
            <person name="Cifuentes V."/>
            <person name="Reyes P."/>
            <person name="Cevallos-Vallejos M."/>
        </authorList>
    </citation>
    <scope>NUCLEOTIDE SEQUENCE [LARGE SCALE GENOMIC DNA]</scope>
</reference>
<organism evidence="14 15">
    <name type="scientific">Coffea arabica</name>
    <name type="common">Arabian coffee</name>
    <dbReference type="NCBI Taxonomy" id="13443"/>
    <lineage>
        <taxon>Eukaryota</taxon>
        <taxon>Viridiplantae</taxon>
        <taxon>Streptophyta</taxon>
        <taxon>Embryophyta</taxon>
        <taxon>Tracheophyta</taxon>
        <taxon>Spermatophyta</taxon>
        <taxon>Magnoliopsida</taxon>
        <taxon>eudicotyledons</taxon>
        <taxon>Gunneridae</taxon>
        <taxon>Pentapetalae</taxon>
        <taxon>asterids</taxon>
        <taxon>lamiids</taxon>
        <taxon>Gentianales</taxon>
        <taxon>Rubiaceae</taxon>
        <taxon>Ixoroideae</taxon>
        <taxon>Gardenieae complex</taxon>
        <taxon>Bertiereae - Coffeeae clade</taxon>
        <taxon>Coffeeae</taxon>
        <taxon>Coffea</taxon>
    </lineage>
</organism>
<comment type="subcellular location">
    <subcellularLocation>
        <location evidence="2">Membrane</location>
        <topology evidence="2">Single-pass membrane protein</topology>
    </subcellularLocation>
</comment>
<keyword evidence="6 12" id="KW-0479">Metal-binding</keyword>
<evidence type="ECO:0000256" key="5">
    <source>
        <dbReference type="ARBA" id="ARBA00022692"/>
    </source>
</evidence>
<evidence type="ECO:0000256" key="6">
    <source>
        <dbReference type="ARBA" id="ARBA00022723"/>
    </source>
</evidence>
<dbReference type="AlphaFoldDB" id="A0A6P6UKT3"/>
<evidence type="ECO:0000256" key="13">
    <source>
        <dbReference type="SAM" id="Phobius"/>
    </source>
</evidence>
<dbReference type="OrthoDB" id="1372046at2759"/>
<evidence type="ECO:0000256" key="1">
    <source>
        <dbReference type="ARBA" id="ARBA00001971"/>
    </source>
</evidence>
<evidence type="ECO:0000256" key="9">
    <source>
        <dbReference type="ARBA" id="ARBA00023004"/>
    </source>
</evidence>
<comment type="cofactor">
    <cofactor evidence="1">
        <name>heme</name>
        <dbReference type="ChEBI" id="CHEBI:30413"/>
    </cofactor>
</comment>
<dbReference type="GO" id="GO:0016020">
    <property type="term" value="C:membrane"/>
    <property type="evidence" value="ECO:0007669"/>
    <property type="project" value="UniProtKB-SubCell"/>
</dbReference>
<keyword evidence="8 12" id="KW-0560">Oxidoreductase</keyword>
<comment type="similarity">
    <text evidence="3 12">Belongs to the cytochrome P450 family.</text>
</comment>
<dbReference type="Gene3D" id="1.10.630.10">
    <property type="entry name" value="Cytochrome P450"/>
    <property type="match status" value="1"/>
</dbReference>
<evidence type="ECO:0000256" key="8">
    <source>
        <dbReference type="ARBA" id="ARBA00023002"/>
    </source>
</evidence>
<dbReference type="InterPro" id="IPR017972">
    <property type="entry name" value="Cyt_P450_CS"/>
</dbReference>
<dbReference type="InterPro" id="IPR002397">
    <property type="entry name" value="Cyt_P450_B"/>
</dbReference>
<evidence type="ECO:0000256" key="2">
    <source>
        <dbReference type="ARBA" id="ARBA00004167"/>
    </source>
</evidence>
<evidence type="ECO:0000256" key="4">
    <source>
        <dbReference type="ARBA" id="ARBA00022617"/>
    </source>
</evidence>
<proteinExistence type="inferred from homology"/>
<dbReference type="PROSITE" id="PS00086">
    <property type="entry name" value="CYTOCHROME_P450"/>
    <property type="match status" value="1"/>
</dbReference>
<keyword evidence="4 12" id="KW-0349">Heme</keyword>
<keyword evidence="5 13" id="KW-0812">Transmembrane</keyword>
<keyword evidence="10 12" id="KW-0503">Monooxygenase</keyword>
<feature type="transmembrane region" description="Helical" evidence="13">
    <location>
        <begin position="6"/>
        <end position="26"/>
    </location>
</feature>
<name>A0A6P6UKT3_COFAR</name>
<dbReference type="FunFam" id="1.10.630.10:FF:000022">
    <property type="entry name" value="Taxadiene 5-alpha hydroxylase"/>
    <property type="match status" value="1"/>
</dbReference>